<evidence type="ECO:0000256" key="1">
    <source>
        <dbReference type="SAM" id="MobiDB-lite"/>
    </source>
</evidence>
<reference evidence="2 3" key="1">
    <citation type="journal article" date="2023" name="Genes (Basel)">
        <title>Chromosome-Level Genome Assembly and Circadian Gene Repertoire of the Patagonia Blennie Eleginops maclovinus-The Closest Ancestral Proxy of Antarctic Cryonotothenioids.</title>
        <authorList>
            <person name="Cheng C.C."/>
            <person name="Rivera-Colon A.G."/>
            <person name="Minhas B.F."/>
            <person name="Wilson L."/>
            <person name="Rayamajhi N."/>
            <person name="Vargas-Chacoff L."/>
            <person name="Catchen J.M."/>
        </authorList>
    </citation>
    <scope>NUCLEOTIDE SEQUENCE [LARGE SCALE GENOMIC DNA]</scope>
    <source>
        <strain evidence="2">JMC-PN-2008</strain>
    </source>
</reference>
<dbReference type="Proteomes" id="UP001346869">
    <property type="component" value="Unassembled WGS sequence"/>
</dbReference>
<dbReference type="EMBL" id="JAUZQC010000006">
    <property type="protein sequence ID" value="KAK5870089.1"/>
    <property type="molecule type" value="Genomic_DNA"/>
</dbReference>
<dbReference type="AlphaFoldDB" id="A0AAN8AV80"/>
<feature type="compositionally biased region" description="Polar residues" evidence="1">
    <location>
        <begin position="34"/>
        <end position="65"/>
    </location>
</feature>
<protein>
    <submittedName>
        <fullName evidence="2">Uncharacterized protein</fullName>
    </submittedName>
</protein>
<evidence type="ECO:0000313" key="3">
    <source>
        <dbReference type="Proteomes" id="UP001346869"/>
    </source>
</evidence>
<accession>A0AAN8AV80</accession>
<keyword evidence="3" id="KW-1185">Reference proteome</keyword>
<proteinExistence type="predicted"/>
<sequence>MKNSIKYYFQKASTDTECSGVVLAADAKAYSQAVDESSQLASSGSGPCPSTRTQPSPDTNPSAASPLQECDPTAQLIQTQVSDPADEGCPSTSGSDCSIESGRMIGLPSALSGVHGLATQPRLKTFSTSVSSR</sequence>
<feature type="region of interest" description="Disordered" evidence="1">
    <location>
        <begin position="33"/>
        <end position="102"/>
    </location>
</feature>
<name>A0AAN8AV80_ELEMC</name>
<comment type="caution">
    <text evidence="2">The sequence shown here is derived from an EMBL/GenBank/DDBJ whole genome shotgun (WGS) entry which is preliminary data.</text>
</comment>
<reference evidence="2 3" key="2">
    <citation type="journal article" date="2023" name="Mol. Biol. Evol.">
        <title>Genomics of Secondarily Temperate Adaptation in the Only Non-Antarctic Icefish.</title>
        <authorList>
            <person name="Rivera-Colon A.G."/>
            <person name="Rayamajhi N."/>
            <person name="Minhas B.F."/>
            <person name="Madrigal G."/>
            <person name="Bilyk K.T."/>
            <person name="Yoon V."/>
            <person name="Hune M."/>
            <person name="Gregory S."/>
            <person name="Cheng C.H.C."/>
            <person name="Catchen J.M."/>
        </authorList>
    </citation>
    <scope>NUCLEOTIDE SEQUENCE [LARGE SCALE GENOMIC DNA]</scope>
    <source>
        <strain evidence="2">JMC-PN-2008</strain>
    </source>
</reference>
<evidence type="ECO:0000313" key="2">
    <source>
        <dbReference type="EMBL" id="KAK5870089.1"/>
    </source>
</evidence>
<organism evidence="2 3">
    <name type="scientific">Eleginops maclovinus</name>
    <name type="common">Patagonian blennie</name>
    <name type="synonym">Eleginus maclovinus</name>
    <dbReference type="NCBI Taxonomy" id="56733"/>
    <lineage>
        <taxon>Eukaryota</taxon>
        <taxon>Metazoa</taxon>
        <taxon>Chordata</taxon>
        <taxon>Craniata</taxon>
        <taxon>Vertebrata</taxon>
        <taxon>Euteleostomi</taxon>
        <taxon>Actinopterygii</taxon>
        <taxon>Neopterygii</taxon>
        <taxon>Teleostei</taxon>
        <taxon>Neoteleostei</taxon>
        <taxon>Acanthomorphata</taxon>
        <taxon>Eupercaria</taxon>
        <taxon>Perciformes</taxon>
        <taxon>Notothenioidei</taxon>
        <taxon>Eleginopidae</taxon>
        <taxon>Eleginops</taxon>
    </lineage>
</organism>
<gene>
    <name evidence="2" type="ORF">PBY51_024750</name>
</gene>